<feature type="compositionally biased region" description="Polar residues" evidence="1">
    <location>
        <begin position="175"/>
        <end position="187"/>
    </location>
</feature>
<feature type="region of interest" description="Disordered" evidence="1">
    <location>
        <begin position="124"/>
        <end position="188"/>
    </location>
</feature>
<dbReference type="AlphaFoldDB" id="A0AAW0MLC6"/>
<evidence type="ECO:0008006" key="4">
    <source>
        <dbReference type="Google" id="ProtNLM"/>
    </source>
</evidence>
<organism evidence="2 3">
    <name type="scientific">Mugilogobius chulae</name>
    <name type="common">yellowstripe goby</name>
    <dbReference type="NCBI Taxonomy" id="88201"/>
    <lineage>
        <taxon>Eukaryota</taxon>
        <taxon>Metazoa</taxon>
        <taxon>Chordata</taxon>
        <taxon>Craniata</taxon>
        <taxon>Vertebrata</taxon>
        <taxon>Euteleostomi</taxon>
        <taxon>Actinopterygii</taxon>
        <taxon>Neopterygii</taxon>
        <taxon>Teleostei</taxon>
        <taxon>Neoteleostei</taxon>
        <taxon>Acanthomorphata</taxon>
        <taxon>Gobiaria</taxon>
        <taxon>Gobiiformes</taxon>
        <taxon>Gobioidei</taxon>
        <taxon>Gobiidae</taxon>
        <taxon>Gobionellinae</taxon>
        <taxon>Mugilogobius</taxon>
    </lineage>
</organism>
<evidence type="ECO:0000313" key="3">
    <source>
        <dbReference type="Proteomes" id="UP001460270"/>
    </source>
</evidence>
<gene>
    <name evidence="2" type="ORF">WMY93_031756</name>
</gene>
<proteinExistence type="predicted"/>
<name>A0AAW0MLC6_9GOBI</name>
<feature type="region of interest" description="Disordered" evidence="1">
    <location>
        <begin position="264"/>
        <end position="288"/>
    </location>
</feature>
<dbReference type="Proteomes" id="UP001460270">
    <property type="component" value="Unassembled WGS sequence"/>
</dbReference>
<protein>
    <recommendedName>
        <fullName evidence="4">Spindle and kinetochore-associated protein 3</fullName>
    </recommendedName>
</protein>
<sequence>MTTEPLQYFRSFITESFTAVAVNIFNEVQNLVQSYEDENKRLRTLLNSVLQPEVQLSRIDVGSSGQRFLTRAEPRTRPVVFGAELAQPKEEQMECVITNDIDQVKLEPDVVPITVAQSLVDVNDTSSSSITASASASVSGDVYSSSDEEEEEAENEGGEGGGEEVEEENMENEDTSAAQEEPLSQKTLLECPRFKKPDASFLPTPSEYKAFISRLTEAYKDMPPEQRPLITLMGLDQDVEFVDCALGKVPKGCPLSYHYPLPSESDFKPLSDAPPQPGLPLQSQSMPTSVIPQLTSEEQEVFNGMTLTWEGAYSLENRRDKYKNVPRK</sequence>
<accession>A0AAW0MLC6</accession>
<reference evidence="3" key="1">
    <citation type="submission" date="2024-04" db="EMBL/GenBank/DDBJ databases">
        <title>Salinicola lusitanus LLJ914,a marine bacterium isolated from the Okinawa Trough.</title>
        <authorList>
            <person name="Li J."/>
        </authorList>
    </citation>
    <scope>NUCLEOTIDE SEQUENCE [LARGE SCALE GENOMIC DNA]</scope>
</reference>
<feature type="compositionally biased region" description="Low complexity" evidence="1">
    <location>
        <begin position="126"/>
        <end position="145"/>
    </location>
</feature>
<feature type="compositionally biased region" description="Acidic residues" evidence="1">
    <location>
        <begin position="146"/>
        <end position="174"/>
    </location>
</feature>
<keyword evidence="3" id="KW-1185">Reference proteome</keyword>
<evidence type="ECO:0000313" key="2">
    <source>
        <dbReference type="EMBL" id="KAK7877539.1"/>
    </source>
</evidence>
<comment type="caution">
    <text evidence="2">The sequence shown here is derived from an EMBL/GenBank/DDBJ whole genome shotgun (WGS) entry which is preliminary data.</text>
</comment>
<evidence type="ECO:0000256" key="1">
    <source>
        <dbReference type="SAM" id="MobiDB-lite"/>
    </source>
</evidence>
<dbReference type="EMBL" id="JBBPFD010000687">
    <property type="protein sequence ID" value="KAK7877539.1"/>
    <property type="molecule type" value="Genomic_DNA"/>
</dbReference>